<dbReference type="Proteomes" id="UP000185736">
    <property type="component" value="Unassembled WGS sequence"/>
</dbReference>
<dbReference type="SUPFAM" id="SSF55785">
    <property type="entry name" value="PYP-like sensor domain (PAS domain)"/>
    <property type="match status" value="1"/>
</dbReference>
<dbReference type="InterPro" id="IPR000014">
    <property type="entry name" value="PAS"/>
</dbReference>
<dbReference type="InterPro" id="IPR035965">
    <property type="entry name" value="PAS-like_dom_sf"/>
</dbReference>
<dbReference type="EMBL" id="MSGO01000069">
    <property type="protein sequence ID" value="OLL13494.1"/>
    <property type="molecule type" value="Genomic_DNA"/>
</dbReference>
<evidence type="ECO:0000313" key="1">
    <source>
        <dbReference type="EMBL" id="OLL13494.1"/>
    </source>
</evidence>
<dbReference type="Gene3D" id="3.30.450.20">
    <property type="entry name" value="PAS domain"/>
    <property type="match status" value="1"/>
</dbReference>
<evidence type="ECO:0000313" key="2">
    <source>
        <dbReference type="Proteomes" id="UP000185736"/>
    </source>
</evidence>
<comment type="caution">
    <text evidence="1">The sequence shown here is derived from an EMBL/GenBank/DDBJ whole genome shotgun (WGS) entry which is preliminary data.</text>
</comment>
<dbReference type="AlphaFoldDB" id="A0A1Q8HXB2"/>
<sequence length="454" mass="47878">MVESAAPVEHVFAADELFFSTTDSHGRIRRANSTFMRLSGYPRGALVGRAHNVVRHADMPAGLFRSIWDAIEAGRAASAYITNRSSDEGHYRVFATIVPSGSGYLSVRTLPMLTDLRDDIEAAYARVRDVEEASAAAGSTRREVAAAGQAALQAELQALGYADAIDFTRRVLVAEVGELLAHGVGIPDSPQAEGPVARILGAMGRIEAETAGLVGILQEGQRLVDLLGRRAGEIEALSARLGSLREAMRAVGADVKVLGHSQQADDVVARCQQVDALVLECSEQLHPLSSQIEALRGDLDSVSFRIALARLHNLAAGIFALQILEGQDEVDANDAVGGLTELCSALSDGADNLTQRVGLLDARRELVGGELDVVAEDLGVIQGPILEVLEAAAAAGAGQADSVTTARTLAEQGFAEARDLADLAVRLRDLEVPFEAEAINSALADVRAALAELE</sequence>
<accession>A0A1Q8HXB2</accession>
<gene>
    <name evidence="1" type="ORF">BKH32_12395</name>
</gene>
<reference evidence="1 2" key="1">
    <citation type="submission" date="2016-12" db="EMBL/GenBank/DDBJ databases">
        <title>Genomic comparison of strains in the 'Actinomyces naeslundii' group.</title>
        <authorList>
            <person name="Mughal S.R."/>
            <person name="Do T."/>
            <person name="Gilbert S.C."/>
            <person name="Witherden E.A."/>
            <person name="Didelot X."/>
            <person name="Beighton D."/>
        </authorList>
    </citation>
    <scope>NUCLEOTIDE SEQUENCE [LARGE SCALE GENOMIC DNA]</scope>
    <source>
        <strain evidence="1 2">S64C</strain>
    </source>
</reference>
<proteinExistence type="predicted"/>
<organism evidence="1 2">
    <name type="scientific">Actinomyces oris</name>
    <dbReference type="NCBI Taxonomy" id="544580"/>
    <lineage>
        <taxon>Bacteria</taxon>
        <taxon>Bacillati</taxon>
        <taxon>Actinomycetota</taxon>
        <taxon>Actinomycetes</taxon>
        <taxon>Actinomycetales</taxon>
        <taxon>Actinomycetaceae</taxon>
        <taxon>Actinomyces</taxon>
    </lineage>
</organism>
<name>A0A1Q8HXB2_9ACTO</name>
<dbReference type="RefSeq" id="WP_075250307.1">
    <property type="nucleotide sequence ID" value="NZ_MSGO01000069.1"/>
</dbReference>
<protein>
    <submittedName>
        <fullName evidence="1">Chemotaxis protein</fullName>
    </submittedName>
</protein>
<dbReference type="CDD" id="cd00130">
    <property type="entry name" value="PAS"/>
    <property type="match status" value="1"/>
</dbReference>